<accession>A0A1A9V7S4</accession>
<name>A0A1A9V7S4_GLOAU</name>
<dbReference type="VEuPathDB" id="VectorBase:GAUT028582"/>
<evidence type="ECO:0000313" key="2">
    <source>
        <dbReference type="Proteomes" id="UP000078200"/>
    </source>
</evidence>
<sequence length="121" mass="14124">MYAIVAHNVRVDSYAVKVLDGSKLISYMNDKPSTCIHNIDMVLKYINNVINKNKIMLPESKIECKSKKVRLRVRHMSGLTLLMRHRCSKNYEVYVKCHGRHKIAKRNCESVVKLREDHRGI</sequence>
<proteinExistence type="predicted"/>
<dbReference type="Proteomes" id="UP000078200">
    <property type="component" value="Unassembled WGS sequence"/>
</dbReference>
<keyword evidence="2" id="KW-1185">Reference proteome</keyword>
<evidence type="ECO:0000313" key="1">
    <source>
        <dbReference type="EnsemblMetazoa" id="GAUT028582-PA"/>
    </source>
</evidence>
<dbReference type="AlphaFoldDB" id="A0A1A9V7S4"/>
<protein>
    <submittedName>
        <fullName evidence="1">Uncharacterized protein</fullName>
    </submittedName>
</protein>
<organism evidence="1 2">
    <name type="scientific">Glossina austeni</name>
    <name type="common">Savannah tsetse fly</name>
    <dbReference type="NCBI Taxonomy" id="7395"/>
    <lineage>
        <taxon>Eukaryota</taxon>
        <taxon>Metazoa</taxon>
        <taxon>Ecdysozoa</taxon>
        <taxon>Arthropoda</taxon>
        <taxon>Hexapoda</taxon>
        <taxon>Insecta</taxon>
        <taxon>Pterygota</taxon>
        <taxon>Neoptera</taxon>
        <taxon>Endopterygota</taxon>
        <taxon>Diptera</taxon>
        <taxon>Brachycera</taxon>
        <taxon>Muscomorpha</taxon>
        <taxon>Hippoboscoidea</taxon>
        <taxon>Glossinidae</taxon>
        <taxon>Glossina</taxon>
    </lineage>
</organism>
<reference evidence="1" key="1">
    <citation type="submission" date="2020-05" db="UniProtKB">
        <authorList>
            <consortium name="EnsemblMetazoa"/>
        </authorList>
    </citation>
    <scope>IDENTIFICATION</scope>
    <source>
        <strain evidence="1">TTRI</strain>
    </source>
</reference>
<dbReference type="EnsemblMetazoa" id="GAUT028582-RA">
    <property type="protein sequence ID" value="GAUT028582-PA"/>
    <property type="gene ID" value="GAUT028582"/>
</dbReference>